<comment type="caution">
    <text evidence="8">The sequence shown here is derived from an EMBL/GenBank/DDBJ whole genome shotgun (WGS) entry which is preliminary data.</text>
</comment>
<evidence type="ECO:0000256" key="4">
    <source>
        <dbReference type="ARBA" id="ARBA00023139"/>
    </source>
</evidence>
<accession>A0A920C9S9</accession>
<evidence type="ECO:0000256" key="6">
    <source>
        <dbReference type="SAM" id="MobiDB-lite"/>
    </source>
</evidence>
<keyword evidence="9" id="KW-1185">Reference proteome</keyword>
<keyword evidence="3" id="KW-0472">Membrane</keyword>
<keyword evidence="5" id="KW-0449">Lipoprotein</keyword>
<reference evidence="8" key="1">
    <citation type="submission" date="2021-03" db="EMBL/GenBank/DDBJ databases">
        <title>Antimicrobial resistance genes in bacteria isolated from Japanese honey, and their potential for conferring macrolide and lincosamide resistance in the American foulbrood pathogen Paenibacillus larvae.</title>
        <authorList>
            <person name="Okamoto M."/>
            <person name="Kumagai M."/>
            <person name="Kanamori H."/>
            <person name="Takamatsu D."/>
        </authorList>
    </citation>
    <scope>NUCLEOTIDE SEQUENCE</scope>
    <source>
        <strain evidence="8">J2TS6</strain>
    </source>
</reference>
<dbReference type="InterPro" id="IPR006059">
    <property type="entry name" value="SBP"/>
</dbReference>
<dbReference type="EMBL" id="BORQ01000003">
    <property type="protein sequence ID" value="GIO31435.1"/>
    <property type="molecule type" value="Genomic_DNA"/>
</dbReference>
<dbReference type="Pfam" id="PF01547">
    <property type="entry name" value="SBP_bac_1"/>
    <property type="match status" value="1"/>
</dbReference>
<evidence type="ECO:0000256" key="2">
    <source>
        <dbReference type="ARBA" id="ARBA00022729"/>
    </source>
</evidence>
<gene>
    <name evidence="8" type="ORF">J2TS6_25760</name>
</gene>
<evidence type="ECO:0000256" key="7">
    <source>
        <dbReference type="SAM" id="SignalP"/>
    </source>
</evidence>
<proteinExistence type="predicted"/>
<dbReference type="AlphaFoldDB" id="A0A920C9S9"/>
<feature type="region of interest" description="Disordered" evidence="6">
    <location>
        <begin position="26"/>
        <end position="48"/>
    </location>
</feature>
<protein>
    <recommendedName>
        <fullName evidence="10">ABC transporter substrate-binding protein</fullName>
    </recommendedName>
</protein>
<evidence type="ECO:0000256" key="3">
    <source>
        <dbReference type="ARBA" id="ARBA00023136"/>
    </source>
</evidence>
<name>A0A920C9S9_9BACL</name>
<evidence type="ECO:0000313" key="9">
    <source>
        <dbReference type="Proteomes" id="UP000679779"/>
    </source>
</evidence>
<dbReference type="RefSeq" id="WP_160043195.1">
    <property type="nucleotide sequence ID" value="NZ_BORQ01000003.1"/>
</dbReference>
<dbReference type="Gene3D" id="3.40.190.10">
    <property type="entry name" value="Periplasmic binding protein-like II"/>
    <property type="match status" value="3"/>
</dbReference>
<dbReference type="PROSITE" id="PS51257">
    <property type="entry name" value="PROKAR_LIPOPROTEIN"/>
    <property type="match status" value="1"/>
</dbReference>
<dbReference type="SUPFAM" id="SSF53850">
    <property type="entry name" value="Periplasmic binding protein-like II"/>
    <property type="match status" value="1"/>
</dbReference>
<dbReference type="Proteomes" id="UP000679779">
    <property type="component" value="Unassembled WGS sequence"/>
</dbReference>
<evidence type="ECO:0000256" key="5">
    <source>
        <dbReference type="ARBA" id="ARBA00023288"/>
    </source>
</evidence>
<dbReference type="CDD" id="cd13580">
    <property type="entry name" value="PBP2_AlgQ_like_1"/>
    <property type="match status" value="1"/>
</dbReference>
<evidence type="ECO:0000313" key="8">
    <source>
        <dbReference type="EMBL" id="GIO31435.1"/>
    </source>
</evidence>
<keyword evidence="4" id="KW-0564">Palmitate</keyword>
<keyword evidence="1" id="KW-1003">Cell membrane</keyword>
<feature type="compositionally biased region" description="Polar residues" evidence="6">
    <location>
        <begin position="26"/>
        <end position="35"/>
    </location>
</feature>
<sequence length="553" mass="61519">MKKGKSALVLAAVAMLLLSACSNGRTETAKENGSSGKPAEAKTETEAGTAIDPFRLPELVEVSTIKAVSPNERMPQGDTIEDNLYTRYFTEKTNVKFKYMWYASGDDYTQKLKLAVASNDLPDTMVVDERTFLELAAGDQLEDLTDVFQKYASDQVKQIYELNDGLSLEKATIDGKLLAIPNIVPKGDSFQEVWVRKDWLDKLGLQPPKTVGDVEKIAEAFIARDPDGNGKNDTIGLPGNNGVVTTDYGWNYDFKALFNAFGAYPSIWLKDGSGNVVYGSTTPEAKQALGKLAEWYKKGLIDKDFALRKNPDELVVGGKSGIFFGPWYMPFGTLTNAMMADPKADWRAYAIADDQGRYNATVVPPSSSFLVVKKGFKHPEAVVTYFNFNTRFLQTPTPDDKKLDQTYVSLRPIDLNIGDPDAVLKKHEMIKGAIEGKLTPDQLSPEMQGHLERWNKYKADPKANIGEWGPPYAYLVGGQPMADVKFNEVYSLYTATTKTMEKRWSNLQKLENETYFKIVLGELPLDAFDSFVADWKAQGGEQIIKEVQEAVQK</sequence>
<evidence type="ECO:0000256" key="1">
    <source>
        <dbReference type="ARBA" id="ARBA00022475"/>
    </source>
</evidence>
<keyword evidence="2 7" id="KW-0732">Signal</keyword>
<dbReference type="PANTHER" id="PTHR43649:SF33">
    <property type="entry name" value="POLYGALACTURONAN_RHAMNOGALACTURONAN-BINDING PROTEIN YTCQ"/>
    <property type="match status" value="1"/>
</dbReference>
<evidence type="ECO:0008006" key="10">
    <source>
        <dbReference type="Google" id="ProtNLM"/>
    </source>
</evidence>
<feature type="signal peptide" evidence="7">
    <location>
        <begin position="1"/>
        <end position="24"/>
    </location>
</feature>
<dbReference type="PANTHER" id="PTHR43649">
    <property type="entry name" value="ARABINOSE-BINDING PROTEIN-RELATED"/>
    <property type="match status" value="1"/>
</dbReference>
<organism evidence="8 9">
    <name type="scientific">Paenibacillus albilobatus</name>
    <dbReference type="NCBI Taxonomy" id="2716884"/>
    <lineage>
        <taxon>Bacteria</taxon>
        <taxon>Bacillati</taxon>
        <taxon>Bacillota</taxon>
        <taxon>Bacilli</taxon>
        <taxon>Bacillales</taxon>
        <taxon>Paenibacillaceae</taxon>
        <taxon>Paenibacillus</taxon>
    </lineage>
</organism>
<dbReference type="InterPro" id="IPR050490">
    <property type="entry name" value="Bact_solute-bd_prot1"/>
</dbReference>
<feature type="chain" id="PRO_5039192022" description="ABC transporter substrate-binding protein" evidence="7">
    <location>
        <begin position="25"/>
        <end position="553"/>
    </location>
</feature>